<feature type="region of interest" description="Disordered" evidence="1">
    <location>
        <begin position="20"/>
        <end position="158"/>
    </location>
</feature>
<organism evidence="2 3">
    <name type="scientific">Alosa alosa</name>
    <name type="common">allis shad</name>
    <dbReference type="NCBI Taxonomy" id="278164"/>
    <lineage>
        <taxon>Eukaryota</taxon>
        <taxon>Metazoa</taxon>
        <taxon>Chordata</taxon>
        <taxon>Craniata</taxon>
        <taxon>Vertebrata</taxon>
        <taxon>Euteleostomi</taxon>
        <taxon>Actinopterygii</taxon>
        <taxon>Neopterygii</taxon>
        <taxon>Teleostei</taxon>
        <taxon>Clupei</taxon>
        <taxon>Clupeiformes</taxon>
        <taxon>Clupeoidei</taxon>
        <taxon>Clupeidae</taxon>
        <taxon>Alosa</taxon>
    </lineage>
</organism>
<feature type="compositionally biased region" description="Polar residues" evidence="1">
    <location>
        <begin position="40"/>
        <end position="56"/>
    </location>
</feature>
<accession>A0AAV6G4G8</accession>
<gene>
    <name evidence="2" type="ORF">AALO_G00216270</name>
</gene>
<dbReference type="PANTHER" id="PTHR34769:SF1">
    <property type="entry name" value="RNA POLYMERASE I AND III SUBUNIT D"/>
    <property type="match status" value="1"/>
</dbReference>
<feature type="compositionally biased region" description="Basic and acidic residues" evidence="1">
    <location>
        <begin position="149"/>
        <end position="158"/>
    </location>
</feature>
<evidence type="ECO:0000313" key="3">
    <source>
        <dbReference type="Proteomes" id="UP000823561"/>
    </source>
</evidence>
<feature type="compositionally biased region" description="Basic residues" evidence="1">
    <location>
        <begin position="127"/>
        <end position="136"/>
    </location>
</feature>
<reference evidence="2" key="1">
    <citation type="submission" date="2020-10" db="EMBL/GenBank/DDBJ databases">
        <title>Chromosome-scale genome assembly of the Allis shad, Alosa alosa.</title>
        <authorList>
            <person name="Margot Z."/>
            <person name="Christophe K."/>
            <person name="Cabau C."/>
            <person name="Louis A."/>
            <person name="Berthelot C."/>
            <person name="Parey E."/>
            <person name="Roest Crollius H."/>
            <person name="Montfort J."/>
            <person name="Robinson-Rechavi M."/>
            <person name="Bucao C."/>
            <person name="Bouchez O."/>
            <person name="Gislard M."/>
            <person name="Lluch J."/>
            <person name="Milhes M."/>
            <person name="Lampietro C."/>
            <person name="Lopez Roques C."/>
            <person name="Donnadieu C."/>
            <person name="Braasch I."/>
            <person name="Desvignes T."/>
            <person name="Postlethwait J."/>
            <person name="Bobe J."/>
            <person name="Guiguen Y."/>
        </authorList>
    </citation>
    <scope>NUCLEOTIDE SEQUENCE</scope>
    <source>
        <strain evidence="2">M-15738</strain>
        <tissue evidence="2">Blood</tissue>
    </source>
</reference>
<evidence type="ECO:0000256" key="1">
    <source>
        <dbReference type="SAM" id="MobiDB-lite"/>
    </source>
</evidence>
<sequence length="158" mass="18127">MSKDDDLERRAVEELLRETSRARARADTMGPAGWLKCPVGSTNKRFLLNTLRSTALQRRPGGHSRARSPVERGRSEESGRERTECTRHREGKERSHKRDSIREYSPSRRQSSSRHSSSPKDCSRKPSQSHRRRSRSPVHNTDTPSAVKRPCDEKTPKL</sequence>
<comment type="caution">
    <text evidence="2">The sequence shown here is derived from an EMBL/GenBank/DDBJ whole genome shotgun (WGS) entry which is preliminary data.</text>
</comment>
<protein>
    <submittedName>
        <fullName evidence="2">Uncharacterized protein</fullName>
    </submittedName>
</protein>
<keyword evidence="3" id="KW-1185">Reference proteome</keyword>
<dbReference type="AlphaFoldDB" id="A0AAV6G4G8"/>
<name>A0AAV6G4G8_9TELE</name>
<feature type="compositionally biased region" description="Basic and acidic residues" evidence="1">
    <location>
        <begin position="68"/>
        <end position="106"/>
    </location>
</feature>
<dbReference type="EMBL" id="JADWDJ010000016">
    <property type="protein sequence ID" value="KAG5268771.1"/>
    <property type="molecule type" value="Genomic_DNA"/>
</dbReference>
<dbReference type="PANTHER" id="PTHR34769">
    <property type="entry name" value="RCG42593, ISOFORM CRA_A"/>
    <property type="match status" value="1"/>
</dbReference>
<dbReference type="Proteomes" id="UP000823561">
    <property type="component" value="Chromosome 16"/>
</dbReference>
<proteinExistence type="predicted"/>
<feature type="compositionally biased region" description="Low complexity" evidence="1">
    <location>
        <begin position="107"/>
        <end position="120"/>
    </location>
</feature>
<evidence type="ECO:0000313" key="2">
    <source>
        <dbReference type="EMBL" id="KAG5268771.1"/>
    </source>
</evidence>
<dbReference type="InterPro" id="IPR038948">
    <property type="entry name" value="POLR1D-like"/>
</dbReference>